<sequence length="320" mass="36339">MIAVDPENIRNFVEKEFGTPVLNNLNKIHIGGTNNSKGRDYENFFQLYKAFELAAQDIDHSKHLLSCQELAFIDDICHWDLENSIKHNYQAKNSKGKAADWTSDITTRCKRQTKIDQSLYSISESRNYLLVSCEKKKDNNLKKVPVRLKKMNTCIFFPYCKTLIELVEKTKLKSFVASLIETDDMSHVDYSTKLILGVLQGSNAQDIKSIFEEACSSAAPNPFVKFRKRTAFRQEIPDWIKQIVTTASNNTTYKLQSNRVYLTTASGFEVSALLDEILKLSDDAIQKIINTKDLAMLFISLAQVELNIDTSLNSSPLRGA</sequence>
<evidence type="ECO:0000313" key="1">
    <source>
        <dbReference type="EMBL" id="EPR84778.1"/>
    </source>
</evidence>
<dbReference type="AlphaFoldDB" id="S7Y9W1"/>
<evidence type="ECO:0000313" key="2">
    <source>
        <dbReference type="Proteomes" id="UP000018420"/>
    </source>
</evidence>
<accession>S7Y9W1</accession>
<gene>
    <name evidence="1" type="ORF">L292_0139</name>
</gene>
<dbReference type="PATRIC" id="fig|1330047.3.peg.2021"/>
<dbReference type="Proteomes" id="UP000018420">
    <property type="component" value="Unassembled WGS sequence"/>
</dbReference>
<reference evidence="1 2" key="1">
    <citation type="submission" date="2013-05" db="EMBL/GenBank/DDBJ databases">
        <title>Genome assembly of Acinetobacter junii MTCC 11364.</title>
        <authorList>
            <person name="Khatri I."/>
            <person name="Singh N.K."/>
            <person name="Subramanian S."/>
            <person name="Mayilraj S."/>
        </authorList>
    </citation>
    <scope>NUCLEOTIDE SEQUENCE [LARGE SCALE GENOMIC DNA]</scope>
    <source>
        <strain evidence="1 2">MTCC 11364</strain>
    </source>
</reference>
<evidence type="ECO:0008006" key="3">
    <source>
        <dbReference type="Google" id="ProtNLM"/>
    </source>
</evidence>
<proteinExistence type="predicted"/>
<dbReference type="RefSeq" id="WP_004914550.1">
    <property type="nucleotide sequence ID" value="NZ_ASYZ01000104.1"/>
</dbReference>
<protein>
    <recommendedName>
        <fullName evidence="3">CD-NTase associated protein 4-like DNA endonuclease domain-containing protein</fullName>
    </recommendedName>
</protein>
<organism evidence="1 2">
    <name type="scientific">Acinetobacter junii CIP 107470 = MTCC 11364</name>
    <dbReference type="NCBI Taxonomy" id="1217666"/>
    <lineage>
        <taxon>Bacteria</taxon>
        <taxon>Pseudomonadati</taxon>
        <taxon>Pseudomonadota</taxon>
        <taxon>Gammaproteobacteria</taxon>
        <taxon>Moraxellales</taxon>
        <taxon>Moraxellaceae</taxon>
        <taxon>Acinetobacter</taxon>
    </lineage>
</organism>
<name>S7Y9W1_ACIJU</name>
<comment type="caution">
    <text evidence="1">The sequence shown here is derived from an EMBL/GenBank/DDBJ whole genome shotgun (WGS) entry which is preliminary data.</text>
</comment>
<dbReference type="EMBL" id="ASYZ01000104">
    <property type="protein sequence ID" value="EPR84778.1"/>
    <property type="molecule type" value="Genomic_DNA"/>
</dbReference>